<dbReference type="SUPFAM" id="SSF63380">
    <property type="entry name" value="Riboflavin synthase domain-like"/>
    <property type="match status" value="1"/>
</dbReference>
<dbReference type="InterPro" id="IPR050415">
    <property type="entry name" value="MRET"/>
</dbReference>
<evidence type="ECO:0000313" key="12">
    <source>
        <dbReference type="Proteomes" id="UP000580474"/>
    </source>
</evidence>
<sequence length="346" mass="37122">MSEPSESGVHRLKVDEVVEETPDAISLVFAVPDGGEFAYRPGQFLTLRVPGEHGGSVARCYSLSSSPHTDSAPRVTVKRVPGGHGSNWLCDNATAGSIVDVLAPDGGFTPKSLDGNFLMLAGGSGITPIMSIVRSVLAGGDGRIVLLYANRDEQSVIFAAALRELAARHPGRLTVVHWLETVQGLPDESSLRALAEPFADHEAFVCGPGAFMDVACGALEPLGFARDRLHVERFLSLAENPFERGGEPEPAEPAQPDATVEVDIDGARHRFDWPRRQRLLDLLLERGIDAPYSCRQGACSACACRISGGEVSMVRNDILEQEDLDDGIVLACQSLPVTDEVHVSYE</sequence>
<dbReference type="Pfam" id="PF00111">
    <property type="entry name" value="Fer2"/>
    <property type="match status" value="1"/>
</dbReference>
<dbReference type="InterPro" id="IPR001041">
    <property type="entry name" value="2Fe-2S_ferredoxin-type"/>
</dbReference>
<dbReference type="InterPro" id="IPR008333">
    <property type="entry name" value="Cbr1-like_FAD-bd_dom"/>
</dbReference>
<dbReference type="PANTHER" id="PTHR47354:SF8">
    <property type="entry name" value="1,2-PHENYLACETYL-COA EPOXIDASE, SUBUNIT E"/>
    <property type="match status" value="1"/>
</dbReference>
<proteinExistence type="predicted"/>
<dbReference type="Pfam" id="PF00970">
    <property type="entry name" value="FAD_binding_6"/>
    <property type="match status" value="1"/>
</dbReference>
<dbReference type="GO" id="GO:0050660">
    <property type="term" value="F:flavin adenine dinucleotide binding"/>
    <property type="evidence" value="ECO:0007669"/>
    <property type="project" value="TreeGrafter"/>
</dbReference>
<dbReference type="Gene3D" id="2.40.30.10">
    <property type="entry name" value="Translation factors"/>
    <property type="match status" value="1"/>
</dbReference>
<gene>
    <name evidence="11" type="ORF">BJ969_002416</name>
</gene>
<keyword evidence="6 11" id="KW-0560">Oxidoreductase</keyword>
<dbReference type="PROSITE" id="PS00197">
    <property type="entry name" value="2FE2S_FER_1"/>
    <property type="match status" value="1"/>
</dbReference>
<keyword evidence="12" id="KW-1185">Reference proteome</keyword>
<dbReference type="Gene3D" id="3.40.50.80">
    <property type="entry name" value="Nucleotide-binding domain of ferredoxin-NADP reductase (FNR) module"/>
    <property type="match status" value="1"/>
</dbReference>
<dbReference type="GO" id="GO:0051537">
    <property type="term" value="F:2 iron, 2 sulfur cluster binding"/>
    <property type="evidence" value="ECO:0007669"/>
    <property type="project" value="UniProtKB-KW"/>
</dbReference>
<reference evidence="11 12" key="1">
    <citation type="submission" date="2020-08" db="EMBL/GenBank/DDBJ databases">
        <title>Sequencing the genomes of 1000 actinobacteria strains.</title>
        <authorList>
            <person name="Klenk H.-P."/>
        </authorList>
    </citation>
    <scope>NUCLEOTIDE SEQUENCE [LARGE SCALE GENOMIC DNA]</scope>
    <source>
        <strain evidence="11 12">DSM 45582</strain>
    </source>
</reference>
<dbReference type="RefSeq" id="WP_184479025.1">
    <property type="nucleotide sequence ID" value="NZ_JACHIV010000001.1"/>
</dbReference>
<protein>
    <submittedName>
        <fullName evidence="11">3-ketosteroid 9alpha-monooxygenase subunit B</fullName>
        <ecNumber evidence="11">1.14.15.30</ecNumber>
    </submittedName>
</protein>
<dbReference type="PROSITE" id="PS51384">
    <property type="entry name" value="FAD_FR"/>
    <property type="match status" value="1"/>
</dbReference>
<feature type="domain" description="2Fe-2S ferredoxin-type" evidence="9">
    <location>
        <begin position="258"/>
        <end position="346"/>
    </location>
</feature>
<keyword evidence="2" id="KW-0285">Flavoprotein</keyword>
<dbReference type="InterPro" id="IPR012675">
    <property type="entry name" value="Beta-grasp_dom_sf"/>
</dbReference>
<dbReference type="GO" id="GO:0036200">
    <property type="term" value="F:3-ketosteroid 9-alpha-monooxygenase activity"/>
    <property type="evidence" value="ECO:0007669"/>
    <property type="project" value="UniProtKB-EC"/>
</dbReference>
<dbReference type="InterPro" id="IPR001709">
    <property type="entry name" value="Flavoprot_Pyr_Nucl_cyt_Rdtase"/>
</dbReference>
<accession>A0A840NGE3</accession>
<dbReference type="InterPro" id="IPR017927">
    <property type="entry name" value="FAD-bd_FR_type"/>
</dbReference>
<keyword evidence="8" id="KW-0411">Iron-sulfur</keyword>
<keyword evidence="5" id="KW-0274">FAD</keyword>
<evidence type="ECO:0000256" key="2">
    <source>
        <dbReference type="ARBA" id="ARBA00022630"/>
    </source>
</evidence>
<dbReference type="InterPro" id="IPR036010">
    <property type="entry name" value="2Fe-2S_ferredoxin-like_sf"/>
</dbReference>
<dbReference type="SUPFAM" id="SSF52343">
    <property type="entry name" value="Ferredoxin reductase-like, C-terminal NADP-linked domain"/>
    <property type="match status" value="1"/>
</dbReference>
<evidence type="ECO:0000256" key="1">
    <source>
        <dbReference type="ARBA" id="ARBA00001974"/>
    </source>
</evidence>
<evidence type="ECO:0000256" key="6">
    <source>
        <dbReference type="ARBA" id="ARBA00023002"/>
    </source>
</evidence>
<dbReference type="InterPro" id="IPR006058">
    <property type="entry name" value="2Fe2S_fd_BS"/>
</dbReference>
<evidence type="ECO:0000259" key="9">
    <source>
        <dbReference type="PROSITE" id="PS51085"/>
    </source>
</evidence>
<evidence type="ECO:0000313" key="11">
    <source>
        <dbReference type="EMBL" id="MBB5069328.1"/>
    </source>
</evidence>
<keyword evidence="7" id="KW-0408">Iron</keyword>
<dbReference type="AlphaFoldDB" id="A0A840NGE3"/>
<evidence type="ECO:0000256" key="8">
    <source>
        <dbReference type="ARBA" id="ARBA00023014"/>
    </source>
</evidence>
<evidence type="ECO:0000256" key="5">
    <source>
        <dbReference type="ARBA" id="ARBA00022827"/>
    </source>
</evidence>
<dbReference type="Pfam" id="PF00175">
    <property type="entry name" value="NAD_binding_1"/>
    <property type="match status" value="1"/>
</dbReference>
<comment type="caution">
    <text evidence="11">The sequence shown here is derived from an EMBL/GenBank/DDBJ whole genome shotgun (WGS) entry which is preliminary data.</text>
</comment>
<feature type="domain" description="FAD-binding FR-type" evidence="10">
    <location>
        <begin position="7"/>
        <end position="111"/>
    </location>
</feature>
<dbReference type="CDD" id="cd06214">
    <property type="entry name" value="PA_degradation_oxidoreductase_like"/>
    <property type="match status" value="1"/>
</dbReference>
<keyword evidence="3" id="KW-0001">2Fe-2S</keyword>
<dbReference type="PRINTS" id="PR00371">
    <property type="entry name" value="FPNCR"/>
</dbReference>
<dbReference type="GO" id="GO:0046872">
    <property type="term" value="F:metal ion binding"/>
    <property type="evidence" value="ECO:0007669"/>
    <property type="project" value="UniProtKB-KW"/>
</dbReference>
<dbReference type="InterPro" id="IPR039261">
    <property type="entry name" value="FNR_nucleotide-bd"/>
</dbReference>
<dbReference type="SUPFAM" id="SSF54292">
    <property type="entry name" value="2Fe-2S ferredoxin-like"/>
    <property type="match status" value="1"/>
</dbReference>
<dbReference type="CDD" id="cd00207">
    <property type="entry name" value="fer2"/>
    <property type="match status" value="1"/>
</dbReference>
<evidence type="ECO:0000259" key="10">
    <source>
        <dbReference type="PROSITE" id="PS51384"/>
    </source>
</evidence>
<dbReference type="InterPro" id="IPR017938">
    <property type="entry name" value="Riboflavin_synthase-like_b-brl"/>
</dbReference>
<dbReference type="PROSITE" id="PS51085">
    <property type="entry name" value="2FE2S_FER_2"/>
    <property type="match status" value="1"/>
</dbReference>
<dbReference type="EMBL" id="JACHIV010000001">
    <property type="protein sequence ID" value="MBB5069328.1"/>
    <property type="molecule type" value="Genomic_DNA"/>
</dbReference>
<dbReference type="EC" id="1.14.15.30" evidence="11"/>
<keyword evidence="4" id="KW-0479">Metal-binding</keyword>
<evidence type="ECO:0000256" key="3">
    <source>
        <dbReference type="ARBA" id="ARBA00022714"/>
    </source>
</evidence>
<organism evidence="11 12">
    <name type="scientific">Saccharopolyspora gloriosae</name>
    <dbReference type="NCBI Taxonomy" id="455344"/>
    <lineage>
        <taxon>Bacteria</taxon>
        <taxon>Bacillati</taxon>
        <taxon>Actinomycetota</taxon>
        <taxon>Actinomycetes</taxon>
        <taxon>Pseudonocardiales</taxon>
        <taxon>Pseudonocardiaceae</taxon>
        <taxon>Saccharopolyspora</taxon>
    </lineage>
</organism>
<name>A0A840NGE3_9PSEU</name>
<comment type="cofactor">
    <cofactor evidence="1">
        <name>FAD</name>
        <dbReference type="ChEBI" id="CHEBI:57692"/>
    </cofactor>
</comment>
<dbReference type="PRINTS" id="PR00410">
    <property type="entry name" value="PHEHYDRXLASE"/>
</dbReference>
<dbReference type="Proteomes" id="UP000580474">
    <property type="component" value="Unassembled WGS sequence"/>
</dbReference>
<keyword evidence="11" id="KW-0503">Monooxygenase</keyword>
<dbReference type="InterPro" id="IPR001433">
    <property type="entry name" value="OxRdtase_FAD/NAD-bd"/>
</dbReference>
<dbReference type="PANTHER" id="PTHR47354">
    <property type="entry name" value="NADH OXIDOREDUCTASE HCR"/>
    <property type="match status" value="1"/>
</dbReference>
<evidence type="ECO:0000256" key="7">
    <source>
        <dbReference type="ARBA" id="ARBA00023004"/>
    </source>
</evidence>
<evidence type="ECO:0000256" key="4">
    <source>
        <dbReference type="ARBA" id="ARBA00022723"/>
    </source>
</evidence>
<dbReference type="Gene3D" id="3.10.20.30">
    <property type="match status" value="1"/>
</dbReference>